<dbReference type="Gene3D" id="2.60.40.10">
    <property type="entry name" value="Immunoglobulins"/>
    <property type="match status" value="1"/>
</dbReference>
<comment type="caution">
    <text evidence="3">The sequence shown here is derived from an EMBL/GenBank/DDBJ whole genome shotgun (WGS) entry which is preliminary data.</text>
</comment>
<protein>
    <submittedName>
        <fullName evidence="3">Uncharacterized protein</fullName>
    </submittedName>
</protein>
<dbReference type="EMBL" id="JBJQND010000002">
    <property type="protein sequence ID" value="KAL3884318.1"/>
    <property type="molecule type" value="Genomic_DNA"/>
</dbReference>
<organism evidence="3 4">
    <name type="scientific">Sinanodonta woodiana</name>
    <name type="common">Chinese pond mussel</name>
    <name type="synonym">Anodonta woodiana</name>
    <dbReference type="NCBI Taxonomy" id="1069815"/>
    <lineage>
        <taxon>Eukaryota</taxon>
        <taxon>Metazoa</taxon>
        <taxon>Spiralia</taxon>
        <taxon>Lophotrochozoa</taxon>
        <taxon>Mollusca</taxon>
        <taxon>Bivalvia</taxon>
        <taxon>Autobranchia</taxon>
        <taxon>Heteroconchia</taxon>
        <taxon>Palaeoheterodonta</taxon>
        <taxon>Unionida</taxon>
        <taxon>Unionoidea</taxon>
        <taxon>Unionidae</taxon>
        <taxon>Unioninae</taxon>
        <taxon>Sinanodonta</taxon>
    </lineage>
</organism>
<gene>
    <name evidence="3" type="ORF">ACJMK2_024465</name>
</gene>
<keyword evidence="1" id="KW-0472">Membrane</keyword>
<dbReference type="InterPro" id="IPR013783">
    <property type="entry name" value="Ig-like_fold"/>
</dbReference>
<evidence type="ECO:0000256" key="1">
    <source>
        <dbReference type="SAM" id="Phobius"/>
    </source>
</evidence>
<name>A0ABD3XH68_SINWO</name>
<keyword evidence="4" id="KW-1185">Reference proteome</keyword>
<evidence type="ECO:0000313" key="3">
    <source>
        <dbReference type="EMBL" id="KAL3884318.1"/>
    </source>
</evidence>
<evidence type="ECO:0000313" key="4">
    <source>
        <dbReference type="Proteomes" id="UP001634394"/>
    </source>
</evidence>
<proteinExistence type="predicted"/>
<dbReference type="AlphaFoldDB" id="A0ABD3XH68"/>
<feature type="chain" id="PRO_5044890306" evidence="2">
    <location>
        <begin position="25"/>
        <end position="214"/>
    </location>
</feature>
<sequence>MTSTGHFIFFLVLAVGCGPYGLQGFECHIARHPITITVDTMYLVKFTWDCTLMSNESILSIVWLKEDTCIAKFAYGTFQPCTSYKGRVEQYERYGISIKNTSRNDSGYYKAAILLEGNNDEYVPCQRIYLPVLPDHRPVLQDANLPFASGEQSSECEQHGPSNLVIGLICGILPLTVVIGLGGALWYFRRKRTYCNDTENENMPPELCSLQVSC</sequence>
<keyword evidence="1" id="KW-0812">Transmembrane</keyword>
<evidence type="ECO:0000256" key="2">
    <source>
        <dbReference type="SAM" id="SignalP"/>
    </source>
</evidence>
<feature type="transmembrane region" description="Helical" evidence="1">
    <location>
        <begin position="164"/>
        <end position="188"/>
    </location>
</feature>
<reference evidence="3 4" key="1">
    <citation type="submission" date="2024-11" db="EMBL/GenBank/DDBJ databases">
        <title>Chromosome-level genome assembly of the freshwater bivalve Anodonta woodiana.</title>
        <authorList>
            <person name="Chen X."/>
        </authorList>
    </citation>
    <scope>NUCLEOTIDE SEQUENCE [LARGE SCALE GENOMIC DNA]</scope>
    <source>
        <strain evidence="3">MN2024</strain>
        <tissue evidence="3">Gills</tissue>
    </source>
</reference>
<feature type="signal peptide" evidence="2">
    <location>
        <begin position="1"/>
        <end position="24"/>
    </location>
</feature>
<dbReference type="Proteomes" id="UP001634394">
    <property type="component" value="Unassembled WGS sequence"/>
</dbReference>
<dbReference type="SUPFAM" id="SSF48726">
    <property type="entry name" value="Immunoglobulin"/>
    <property type="match status" value="1"/>
</dbReference>
<keyword evidence="1" id="KW-1133">Transmembrane helix</keyword>
<dbReference type="InterPro" id="IPR036179">
    <property type="entry name" value="Ig-like_dom_sf"/>
</dbReference>
<keyword evidence="2" id="KW-0732">Signal</keyword>
<accession>A0ABD3XH68</accession>